<gene>
    <name evidence="1" type="ORF">SAMN05445850_7187</name>
</gene>
<dbReference type="STRING" id="157910.SAMN05445850_7187"/>
<dbReference type="SUPFAM" id="SSF64182">
    <property type="entry name" value="DHH phosphoesterases"/>
    <property type="match status" value="1"/>
</dbReference>
<dbReference type="EMBL" id="FNKX01000003">
    <property type="protein sequence ID" value="SDR60197.1"/>
    <property type="molecule type" value="Genomic_DNA"/>
</dbReference>
<sequence length="316" mass="34325">MKRFDIFNGDADGICALHQLRLAEPADTILITGAKREIMLLQRANAQPGDSVTVLDISLDSNREPLIALLDLGVKIDYFDHHFAGPIPAHALLTTHIDTSPDRCTALIVDRHLQGRYTRWAAVAAYGDNLHRAAHRAASACAVNSSDERKLRELGEAINYNAYGDSVVDLAVDPVEMYRAIQPYSDPLEFIASTGVLPELQARRTEDLELALGLAVTRRLANGTLHILPDAAWARRVRGDFANLVARRDPARAHAVLTAGADGRYTASVRAPLDCPRGADVLCRKFGGNGRVAAAGIDGLDRARLDEFVTAFSVAF</sequence>
<proteinExistence type="predicted"/>
<evidence type="ECO:0008006" key="3">
    <source>
        <dbReference type="Google" id="ProtNLM"/>
    </source>
</evidence>
<evidence type="ECO:0000313" key="2">
    <source>
        <dbReference type="Proteomes" id="UP000199365"/>
    </source>
</evidence>
<keyword evidence="2" id="KW-1185">Reference proteome</keyword>
<accession>A0A1H1KDS2</accession>
<organism evidence="1 2">
    <name type="scientific">Paraburkholderia tuberum</name>
    <dbReference type="NCBI Taxonomy" id="157910"/>
    <lineage>
        <taxon>Bacteria</taxon>
        <taxon>Pseudomonadati</taxon>
        <taxon>Pseudomonadota</taxon>
        <taxon>Betaproteobacteria</taxon>
        <taxon>Burkholderiales</taxon>
        <taxon>Burkholderiaceae</taxon>
        <taxon>Paraburkholderia</taxon>
    </lineage>
</organism>
<protein>
    <recommendedName>
        <fullName evidence="3">Acetyltransferase</fullName>
    </recommendedName>
</protein>
<dbReference type="InterPro" id="IPR038763">
    <property type="entry name" value="DHH_sf"/>
</dbReference>
<reference evidence="2" key="1">
    <citation type="submission" date="2016-10" db="EMBL/GenBank/DDBJ databases">
        <authorList>
            <person name="Varghese N."/>
            <person name="Submissions S."/>
        </authorList>
    </citation>
    <scope>NUCLEOTIDE SEQUENCE [LARGE SCALE GENOMIC DNA]</scope>
    <source>
        <strain evidence="2">DUS833</strain>
    </source>
</reference>
<evidence type="ECO:0000313" key="1">
    <source>
        <dbReference type="EMBL" id="SDR60197.1"/>
    </source>
</evidence>
<dbReference type="Proteomes" id="UP000199365">
    <property type="component" value="Unassembled WGS sequence"/>
</dbReference>
<dbReference type="RefSeq" id="WP_090811942.1">
    <property type="nucleotide sequence ID" value="NZ_FNKX01000003.1"/>
</dbReference>
<dbReference type="AlphaFoldDB" id="A0A1H1KDS2"/>
<name>A0A1H1KDS2_9BURK</name>